<keyword evidence="10" id="KW-0472">Membrane</keyword>
<dbReference type="EMBL" id="LJIJ01002022">
    <property type="protein sequence ID" value="ODM90352.1"/>
    <property type="molecule type" value="Genomic_DNA"/>
</dbReference>
<dbReference type="CDD" id="cd00200">
    <property type="entry name" value="WD40"/>
    <property type="match status" value="1"/>
</dbReference>
<evidence type="ECO:0000256" key="2">
    <source>
        <dbReference type="ARBA" id="ARBA00004347"/>
    </source>
</evidence>
<feature type="domain" description="COPA/B TPR" evidence="15">
    <location>
        <begin position="559"/>
        <end position="700"/>
    </location>
</feature>
<evidence type="ECO:0000256" key="4">
    <source>
        <dbReference type="ARBA" id="ARBA00022490"/>
    </source>
</evidence>
<evidence type="ECO:0000256" key="1">
    <source>
        <dbReference type="ARBA" id="ARBA00004255"/>
    </source>
</evidence>
<dbReference type="GO" id="GO:0006891">
    <property type="term" value="P:intra-Golgi vesicle-mediated transport"/>
    <property type="evidence" value="ECO:0007669"/>
    <property type="project" value="TreeGrafter"/>
</dbReference>
<protein>
    <submittedName>
        <fullName evidence="16">Coatomer subunit alpha</fullName>
    </submittedName>
</protein>
<feature type="domain" description="COPA/B second beta-propeller" evidence="13">
    <location>
        <begin position="292"/>
        <end position="517"/>
    </location>
</feature>
<dbReference type="SUPFAM" id="SSF101908">
    <property type="entry name" value="Putative isomerase YbhE"/>
    <property type="match status" value="1"/>
</dbReference>
<dbReference type="GO" id="GO:0006886">
    <property type="term" value="P:intracellular protein transport"/>
    <property type="evidence" value="ECO:0007669"/>
    <property type="project" value="InterPro"/>
</dbReference>
<evidence type="ECO:0000313" key="16">
    <source>
        <dbReference type="EMBL" id="ODM90352.1"/>
    </source>
</evidence>
<dbReference type="InterPro" id="IPR001680">
    <property type="entry name" value="WD40_rpt"/>
</dbReference>
<feature type="repeat" description="WD" evidence="11">
    <location>
        <begin position="85"/>
        <end position="126"/>
    </location>
</feature>
<dbReference type="GO" id="GO:0006888">
    <property type="term" value="P:endoplasmic reticulum to Golgi vesicle-mediated transport"/>
    <property type="evidence" value="ECO:0007669"/>
    <property type="project" value="TreeGrafter"/>
</dbReference>
<proteinExistence type="predicted"/>
<evidence type="ECO:0000259" key="15">
    <source>
        <dbReference type="Pfam" id="PF23953"/>
    </source>
</evidence>
<dbReference type="PROSITE" id="PS50294">
    <property type="entry name" value="WD_REPEATS_REGION"/>
    <property type="match status" value="3"/>
</dbReference>
<dbReference type="PROSITE" id="PS00678">
    <property type="entry name" value="WD_REPEATS_1"/>
    <property type="match status" value="1"/>
</dbReference>
<dbReference type="InterPro" id="IPR036322">
    <property type="entry name" value="WD40_repeat_dom_sf"/>
</dbReference>
<evidence type="ECO:0000256" key="12">
    <source>
        <dbReference type="SAM" id="MobiDB-lite"/>
    </source>
</evidence>
<keyword evidence="6" id="KW-0677">Repeat</keyword>
<keyword evidence="5 11" id="KW-0853">WD repeat</keyword>
<dbReference type="InterPro" id="IPR056176">
    <property type="entry name" value="TPR_COPA_B"/>
</dbReference>
<dbReference type="InterPro" id="IPR019775">
    <property type="entry name" value="WD40_repeat_CS"/>
</dbReference>
<dbReference type="Gene3D" id="1.25.40.470">
    <property type="match status" value="1"/>
</dbReference>
<dbReference type="Pfam" id="PF04053">
    <property type="entry name" value="B-prop_COPA_B_2nd"/>
    <property type="match status" value="1"/>
</dbReference>
<evidence type="ECO:0000256" key="8">
    <source>
        <dbReference type="ARBA" id="ARBA00022927"/>
    </source>
</evidence>
<reference evidence="16 17" key="1">
    <citation type="journal article" date="2016" name="Genome Biol. Evol.">
        <title>Gene Family Evolution Reflects Adaptation to Soil Environmental Stressors in the Genome of the Collembolan Orchesella cincta.</title>
        <authorList>
            <person name="Faddeeva-Vakhrusheva A."/>
            <person name="Derks M.F."/>
            <person name="Anvar S.Y."/>
            <person name="Agamennone V."/>
            <person name="Suring W."/>
            <person name="Smit S."/>
            <person name="van Straalen N.M."/>
            <person name="Roelofs D."/>
        </authorList>
    </citation>
    <scope>NUCLEOTIDE SEQUENCE [LARGE SCALE GENOMIC DNA]</scope>
    <source>
        <tissue evidence="16">Mixed pool</tissue>
    </source>
</reference>
<keyword evidence="17" id="KW-1185">Reference proteome</keyword>
<evidence type="ECO:0000256" key="3">
    <source>
        <dbReference type="ARBA" id="ARBA00022448"/>
    </source>
</evidence>
<comment type="subcellular location">
    <subcellularLocation>
        <location evidence="2">Cytoplasmic vesicle</location>
        <location evidence="2">COPI-coated vesicle membrane</location>
        <topology evidence="2">Peripheral membrane protein</topology>
        <orientation evidence="2">Cytoplasmic side</orientation>
    </subcellularLocation>
    <subcellularLocation>
        <location evidence="1">Golgi apparatus membrane</location>
        <topology evidence="1">Peripheral membrane protein</topology>
        <orientation evidence="1">Cytoplasmic side</orientation>
    </subcellularLocation>
</comment>
<dbReference type="InterPro" id="IPR050844">
    <property type="entry name" value="Coatomer_complex_subunit"/>
</dbReference>
<feature type="domain" description="Coatomer alpha subunit C-terminal" evidence="14">
    <location>
        <begin position="779"/>
        <end position="887"/>
    </location>
</feature>
<dbReference type="InterPro" id="IPR047312">
    <property type="entry name" value="Coatomer_alpha_WD-assoc_reg"/>
</dbReference>
<accession>A0A1D2MBQ7</accession>
<sequence>MLTKSARVKGLSFHPRRPWILASLHSGSIQLWDYELNACLDKFEEHDGPVRGLSFHNQQPLFVSGGDDYKVKLWNYKLRRCLYTFFGHLDYLRTTYFHQKQPWILSASDDKTIRIWNWQSRNCLTILTGHNHYVMCAKWHPTDEDLVVSASLDQTVRVWDISRLRKKQTERSKIPIESRQNKTRNPDLFAPRDAVVRHLMEGHSSGVNWVTCPPDSEAKSIRVWCNNRQSCLLTFRKDHDRFWMLEAHPTKNMFAAGHDSGMMIFKLDQERPAFAVHGNIIYYIKERLLRRLDLTTSKDQAVLQLKGGPRLNVRSLSYNPAENTVLLTTRPPNSDNGSYELYVIPGDTNSSQPADTAECKNGTGMKAIWICAFGYEPSFGDQESEKRSGEKIQLPKCDDIFWAGTGMLLLREPDSISLYDAQLKRTLAQLKMTPKVGHVVWTSDMSHVALLTKRSVTLCNRKLQVLAQFHEITRVKSGAWDDMSKFDILFSDNGIIRTLEIPLYITKVKDHQIFCLDRDVKARVLNINPTEYQFKLALINRNYDEILRMVRSSNLLGQAMIAYLQKRGYPEVALHFVRDEKTRFILALECGNITVAFDAAKALDEAPCWDKLGETALLLGNHQIVELCYQRTKNFAKLTFLYTITGNLDKLQKLLKIAGIRKDVSSHYHASLLLGDVGERVRLLKGGGLTSLAYLTALSHGLTEEADQLEKMVGNEQLQNLEDAFPCAKLLCPPPPLLSLGENWPLLTVAKSVLERAQSNTTPCVTRLIADNDMIQLMDADPTGSWGDEDLPAERHSQGDGEATLAAGGGWDMEDDIELSPDLQVSGTVEVVFEQSLKGVSVPQRWTNSSKYAIDHVYAGSFESAARLLYDQIGVVSIEPFRHHGLHLLRFPLYQRCLLPNAKYQGSCSCCGESAFRPCAKTSGLLPANYQGRFPEAVDKFRSLLLSIPLTFVENKSDLTLIQELVILWHGNFMTSVTVGRYFKFLRIWLPSTPMVSQMASDSTWKIQRMFSNLDHQEKH</sequence>
<dbReference type="Pfam" id="PF23953">
    <property type="entry name" value="TPR_COPA_B"/>
    <property type="match status" value="1"/>
</dbReference>
<evidence type="ECO:0000256" key="10">
    <source>
        <dbReference type="ARBA" id="ARBA00023136"/>
    </source>
</evidence>
<keyword evidence="7" id="KW-0931">ER-Golgi transport</keyword>
<dbReference type="PANTHER" id="PTHR19876:SF1">
    <property type="entry name" value="COATOMER SUBUNIT ALPHA"/>
    <property type="match status" value="1"/>
</dbReference>
<name>A0A1D2MBQ7_ORCCI</name>
<dbReference type="STRING" id="48709.A0A1D2MBQ7"/>
<feature type="domain" description="Coatomer alpha subunit C-terminal" evidence="14">
    <location>
        <begin position="931"/>
        <end position="967"/>
    </location>
</feature>
<dbReference type="InterPro" id="IPR020472">
    <property type="entry name" value="WD40_PAC1"/>
</dbReference>
<evidence type="ECO:0000259" key="13">
    <source>
        <dbReference type="Pfam" id="PF04053"/>
    </source>
</evidence>
<dbReference type="InterPro" id="IPR006692">
    <property type="entry name" value="Beta-prop_COPA/B_2nd"/>
</dbReference>
<evidence type="ECO:0000256" key="6">
    <source>
        <dbReference type="ARBA" id="ARBA00022737"/>
    </source>
</evidence>
<dbReference type="AlphaFoldDB" id="A0A1D2MBQ7"/>
<gene>
    <name evidence="16" type="ORF">Ocin01_16334</name>
</gene>
<dbReference type="Gene3D" id="2.130.10.10">
    <property type="entry name" value="YVTN repeat-like/Quinoprotein amine dehydrogenase"/>
    <property type="match status" value="1"/>
</dbReference>
<dbReference type="Proteomes" id="UP000094527">
    <property type="component" value="Unassembled WGS sequence"/>
</dbReference>
<evidence type="ECO:0000256" key="11">
    <source>
        <dbReference type="PROSITE-ProRule" id="PRU00221"/>
    </source>
</evidence>
<dbReference type="InterPro" id="IPR010714">
    <property type="entry name" value="Coatomer_asu_C"/>
</dbReference>
<organism evidence="16 17">
    <name type="scientific">Orchesella cincta</name>
    <name type="common">Springtail</name>
    <name type="synonym">Podura cincta</name>
    <dbReference type="NCBI Taxonomy" id="48709"/>
    <lineage>
        <taxon>Eukaryota</taxon>
        <taxon>Metazoa</taxon>
        <taxon>Ecdysozoa</taxon>
        <taxon>Arthropoda</taxon>
        <taxon>Hexapoda</taxon>
        <taxon>Collembola</taxon>
        <taxon>Entomobryomorpha</taxon>
        <taxon>Entomobryoidea</taxon>
        <taxon>Orchesellidae</taxon>
        <taxon>Orchesellinae</taxon>
        <taxon>Orchesella</taxon>
    </lineage>
</organism>
<feature type="repeat" description="WD" evidence="11">
    <location>
        <begin position="127"/>
        <end position="169"/>
    </location>
</feature>
<keyword evidence="3" id="KW-0813">Transport</keyword>
<dbReference type="Pfam" id="PF00400">
    <property type="entry name" value="WD40"/>
    <property type="match status" value="4"/>
</dbReference>
<dbReference type="SMART" id="SM00320">
    <property type="entry name" value="WD40"/>
    <property type="match status" value="6"/>
</dbReference>
<dbReference type="OrthoDB" id="10261470at2759"/>
<dbReference type="PROSITE" id="PS50082">
    <property type="entry name" value="WD_REPEATS_2"/>
    <property type="match status" value="3"/>
</dbReference>
<evidence type="ECO:0000256" key="5">
    <source>
        <dbReference type="ARBA" id="ARBA00022574"/>
    </source>
</evidence>
<dbReference type="SUPFAM" id="SSF50978">
    <property type="entry name" value="WD40 repeat-like"/>
    <property type="match status" value="1"/>
</dbReference>
<dbReference type="GO" id="GO:0000139">
    <property type="term" value="C:Golgi membrane"/>
    <property type="evidence" value="ECO:0007669"/>
    <property type="project" value="UniProtKB-SubCell"/>
</dbReference>
<dbReference type="GO" id="GO:0030126">
    <property type="term" value="C:COPI vesicle coat"/>
    <property type="evidence" value="ECO:0007669"/>
    <property type="project" value="InterPro"/>
</dbReference>
<evidence type="ECO:0000256" key="7">
    <source>
        <dbReference type="ARBA" id="ARBA00022892"/>
    </source>
</evidence>
<dbReference type="InterPro" id="IPR015943">
    <property type="entry name" value="WD40/YVTN_repeat-like_dom_sf"/>
</dbReference>
<evidence type="ECO:0000256" key="9">
    <source>
        <dbReference type="ARBA" id="ARBA00023034"/>
    </source>
</evidence>
<comment type="caution">
    <text evidence="16">The sequence shown here is derived from an EMBL/GenBank/DDBJ whole genome shotgun (WGS) entry which is preliminary data.</text>
</comment>
<feature type="repeat" description="WD" evidence="11">
    <location>
        <begin position="43"/>
        <end position="84"/>
    </location>
</feature>
<keyword evidence="8" id="KW-0653">Protein transport</keyword>
<dbReference type="PANTHER" id="PTHR19876">
    <property type="entry name" value="COATOMER"/>
    <property type="match status" value="1"/>
</dbReference>
<dbReference type="FunFam" id="1.25.40.470:FF:000002">
    <property type="entry name" value="Coatomer subunit alpha"/>
    <property type="match status" value="1"/>
</dbReference>
<dbReference type="PRINTS" id="PR00320">
    <property type="entry name" value="GPROTEINBRPT"/>
</dbReference>
<dbReference type="CDD" id="cd22948">
    <property type="entry name" value="Coatomer_WDAD_alpha"/>
    <property type="match status" value="1"/>
</dbReference>
<evidence type="ECO:0000259" key="14">
    <source>
        <dbReference type="Pfam" id="PF06957"/>
    </source>
</evidence>
<keyword evidence="4" id="KW-0963">Cytoplasm</keyword>
<dbReference type="GO" id="GO:0005198">
    <property type="term" value="F:structural molecule activity"/>
    <property type="evidence" value="ECO:0007669"/>
    <property type="project" value="InterPro"/>
</dbReference>
<evidence type="ECO:0000313" key="17">
    <source>
        <dbReference type="Proteomes" id="UP000094527"/>
    </source>
</evidence>
<dbReference type="GO" id="GO:0006890">
    <property type="term" value="P:retrograde vesicle-mediated transport, Golgi to endoplasmic reticulum"/>
    <property type="evidence" value="ECO:0007669"/>
    <property type="project" value="TreeGrafter"/>
</dbReference>
<dbReference type="Pfam" id="PF06957">
    <property type="entry name" value="COPI_C"/>
    <property type="match status" value="2"/>
</dbReference>
<feature type="region of interest" description="Disordered" evidence="12">
    <location>
        <begin position="779"/>
        <end position="801"/>
    </location>
</feature>
<keyword evidence="9" id="KW-0333">Golgi apparatus</keyword>